<comment type="caution">
    <text evidence="1">The sequence shown here is derived from an EMBL/GenBank/DDBJ whole genome shotgun (WGS) entry which is preliminary data.</text>
</comment>
<dbReference type="Proteomes" id="UP001490365">
    <property type="component" value="Unassembled WGS sequence"/>
</dbReference>
<protein>
    <submittedName>
        <fullName evidence="1">Uncharacterized protein</fullName>
    </submittedName>
</protein>
<evidence type="ECO:0000313" key="1">
    <source>
        <dbReference type="EMBL" id="MER6272514.1"/>
    </source>
</evidence>
<keyword evidence="2" id="KW-1185">Reference proteome</keyword>
<dbReference type="EMBL" id="JBEOZM010000022">
    <property type="protein sequence ID" value="MER6272514.1"/>
    <property type="molecule type" value="Genomic_DNA"/>
</dbReference>
<organism evidence="1 2">
    <name type="scientific">Streptomyces sp. 900105755</name>
    <dbReference type="NCBI Taxonomy" id="3154389"/>
    <lineage>
        <taxon>Bacteria</taxon>
        <taxon>Bacillati</taxon>
        <taxon>Actinomycetota</taxon>
        <taxon>Actinomycetes</taxon>
        <taxon>Kitasatosporales</taxon>
        <taxon>Streptomycetaceae</taxon>
        <taxon>Streptomyces</taxon>
    </lineage>
</organism>
<dbReference type="RefSeq" id="WP_351960830.1">
    <property type="nucleotide sequence ID" value="NZ_JBEOZM010000022.1"/>
</dbReference>
<name>A0ABV1TR71_9ACTN</name>
<gene>
    <name evidence="1" type="ORF">ABT211_35375</name>
</gene>
<reference evidence="1 2" key="1">
    <citation type="submission" date="2024-06" db="EMBL/GenBank/DDBJ databases">
        <title>The Natural Products Discovery Center: Release of the First 8490 Sequenced Strains for Exploring Actinobacteria Biosynthetic Diversity.</title>
        <authorList>
            <person name="Kalkreuter E."/>
            <person name="Kautsar S.A."/>
            <person name="Yang D."/>
            <person name="Bader C.D."/>
            <person name="Teijaro C.N."/>
            <person name="Fluegel L."/>
            <person name="Davis C.M."/>
            <person name="Simpson J.R."/>
            <person name="Lauterbach L."/>
            <person name="Steele A.D."/>
            <person name="Gui C."/>
            <person name="Meng S."/>
            <person name="Li G."/>
            <person name="Viehrig K."/>
            <person name="Ye F."/>
            <person name="Su P."/>
            <person name="Kiefer A.F."/>
            <person name="Nichols A."/>
            <person name="Cepeda A.J."/>
            <person name="Yan W."/>
            <person name="Fan B."/>
            <person name="Jiang Y."/>
            <person name="Adhikari A."/>
            <person name="Zheng C.-J."/>
            <person name="Schuster L."/>
            <person name="Cowan T.M."/>
            <person name="Smanski M.J."/>
            <person name="Chevrette M.G."/>
            <person name="De Carvalho L.P.S."/>
            <person name="Shen B."/>
        </authorList>
    </citation>
    <scope>NUCLEOTIDE SEQUENCE [LARGE SCALE GENOMIC DNA]</scope>
    <source>
        <strain evidence="1 2">NPDC001694</strain>
    </source>
</reference>
<evidence type="ECO:0000313" key="2">
    <source>
        <dbReference type="Proteomes" id="UP001490365"/>
    </source>
</evidence>
<accession>A0ABV1TR71</accession>
<sequence>MSLRAVEEGRGACVSAGLGLGIGLGSSEQDVAVNRGRLRDDVTAETFAMTTVGPLD</sequence>
<proteinExistence type="predicted"/>